<dbReference type="EMBL" id="GIIL01006495">
    <property type="protein sequence ID" value="NOV50221.1"/>
    <property type="molecule type" value="Transcribed_RNA"/>
</dbReference>
<accession>A0A6M2DYP9</accession>
<organism evidence="3">
    <name type="scientific">Xenopsylla cheopis</name>
    <name type="common">Oriental rat flea</name>
    <name type="synonym">Pulex cheopis</name>
    <dbReference type="NCBI Taxonomy" id="163159"/>
    <lineage>
        <taxon>Eukaryota</taxon>
        <taxon>Metazoa</taxon>
        <taxon>Ecdysozoa</taxon>
        <taxon>Arthropoda</taxon>
        <taxon>Hexapoda</taxon>
        <taxon>Insecta</taxon>
        <taxon>Pterygota</taxon>
        <taxon>Neoptera</taxon>
        <taxon>Endopterygota</taxon>
        <taxon>Siphonaptera</taxon>
        <taxon>Pulicidae</taxon>
        <taxon>Xenopsyllinae</taxon>
        <taxon>Xenopsylla</taxon>
    </lineage>
</organism>
<name>A0A6M2DYP9_XENCH</name>
<dbReference type="AlphaFoldDB" id="A0A6M2DYP9"/>
<evidence type="ECO:0000256" key="2">
    <source>
        <dbReference type="SAM" id="SignalP"/>
    </source>
</evidence>
<evidence type="ECO:0000313" key="3">
    <source>
        <dbReference type="EMBL" id="NOV50221.1"/>
    </source>
</evidence>
<keyword evidence="1" id="KW-1133">Transmembrane helix</keyword>
<sequence>MKILKSFTIYLAIGLVLLSLCSEEVEARRKILRGRQVITRTYNKGLAVPAWSIVLMCGIGMLILGGLLYVTMYKIILSESKSEEINMVPMYSAAATKDDDDV</sequence>
<feature type="chain" id="PRO_5027035792" evidence="2">
    <location>
        <begin position="28"/>
        <end position="102"/>
    </location>
</feature>
<feature type="transmembrane region" description="Helical" evidence="1">
    <location>
        <begin position="51"/>
        <end position="72"/>
    </location>
</feature>
<keyword evidence="1" id="KW-0472">Membrane</keyword>
<feature type="signal peptide" evidence="2">
    <location>
        <begin position="1"/>
        <end position="27"/>
    </location>
</feature>
<reference evidence="3" key="1">
    <citation type="submission" date="2020-03" db="EMBL/GenBank/DDBJ databases">
        <title>Transcriptomic Profiling of the Digestive Tract of the Rat Flea, Xenopsylla cheopis, Following Blood Feeding and Infection with Yersinia pestis.</title>
        <authorList>
            <person name="Bland D.M."/>
            <person name="Martens C.A."/>
            <person name="Virtaneva K."/>
            <person name="Kanakabandi K."/>
            <person name="Long D."/>
            <person name="Rosenke R."/>
            <person name="Saturday G.A."/>
            <person name="Hoyt F.H."/>
            <person name="Bruno D.P."/>
            <person name="Ribeiro J.M.C."/>
            <person name="Hinnebusch J."/>
        </authorList>
    </citation>
    <scope>NUCLEOTIDE SEQUENCE</scope>
</reference>
<evidence type="ECO:0000256" key="1">
    <source>
        <dbReference type="SAM" id="Phobius"/>
    </source>
</evidence>
<keyword evidence="1" id="KW-0812">Transmembrane</keyword>
<keyword evidence="2" id="KW-0732">Signal</keyword>
<protein>
    <submittedName>
        <fullName evidence="3">Uncharacterized protein</fullName>
    </submittedName>
</protein>
<proteinExistence type="predicted"/>